<dbReference type="PANTHER" id="PTHR37308">
    <property type="entry name" value="INTEGRAL MEMBRANE PROTEIN"/>
    <property type="match status" value="1"/>
</dbReference>
<dbReference type="EMBL" id="JAHQCR010000034">
    <property type="protein sequence ID" value="MBU9721495.1"/>
    <property type="molecule type" value="Genomic_DNA"/>
</dbReference>
<organism evidence="2 3">
    <name type="scientific">Evansella alkalicola</name>
    <dbReference type="NCBI Taxonomy" id="745819"/>
    <lineage>
        <taxon>Bacteria</taxon>
        <taxon>Bacillati</taxon>
        <taxon>Bacillota</taxon>
        <taxon>Bacilli</taxon>
        <taxon>Bacillales</taxon>
        <taxon>Bacillaceae</taxon>
        <taxon>Evansella</taxon>
    </lineage>
</organism>
<keyword evidence="1" id="KW-0472">Membrane</keyword>
<feature type="transmembrane region" description="Helical" evidence="1">
    <location>
        <begin position="192"/>
        <end position="211"/>
    </location>
</feature>
<evidence type="ECO:0000256" key="1">
    <source>
        <dbReference type="SAM" id="Phobius"/>
    </source>
</evidence>
<accession>A0ABS6JSU6</accession>
<feature type="transmembrane region" description="Helical" evidence="1">
    <location>
        <begin position="53"/>
        <end position="76"/>
    </location>
</feature>
<dbReference type="InterPro" id="IPR007163">
    <property type="entry name" value="VCA0040-like"/>
</dbReference>
<dbReference type="Pfam" id="PF04018">
    <property type="entry name" value="VCA0040-like"/>
    <property type="match status" value="1"/>
</dbReference>
<protein>
    <submittedName>
        <fullName evidence="2">DUF368 domain-containing protein</fullName>
    </submittedName>
</protein>
<reference evidence="2 3" key="1">
    <citation type="submission" date="2021-06" db="EMBL/GenBank/DDBJ databases">
        <title>Bacillus sp. RD4P76, an endophyte from a halophyte.</title>
        <authorList>
            <person name="Sun J.-Q."/>
        </authorList>
    </citation>
    <scope>NUCLEOTIDE SEQUENCE [LARGE SCALE GENOMIC DNA]</scope>
    <source>
        <strain evidence="2 3">JCM 17098</strain>
    </source>
</reference>
<proteinExistence type="predicted"/>
<feature type="transmembrane region" description="Helical" evidence="1">
    <location>
        <begin position="247"/>
        <end position="270"/>
    </location>
</feature>
<name>A0ABS6JSU6_9BACI</name>
<feature type="transmembrane region" description="Helical" evidence="1">
    <location>
        <begin position="144"/>
        <end position="162"/>
    </location>
</feature>
<keyword evidence="3" id="KW-1185">Reference proteome</keyword>
<keyword evidence="1" id="KW-0812">Transmembrane</keyword>
<dbReference type="Proteomes" id="UP000790580">
    <property type="component" value="Unassembled WGS sequence"/>
</dbReference>
<gene>
    <name evidence="2" type="ORF">KS407_08560</name>
</gene>
<keyword evidence="1" id="KW-1133">Transmembrane helix</keyword>
<feature type="transmembrane region" description="Helical" evidence="1">
    <location>
        <begin position="6"/>
        <end position="32"/>
    </location>
</feature>
<evidence type="ECO:0000313" key="2">
    <source>
        <dbReference type="EMBL" id="MBU9721495.1"/>
    </source>
</evidence>
<dbReference type="RefSeq" id="WP_088075361.1">
    <property type="nucleotide sequence ID" value="NZ_JAHQCR010000034.1"/>
</dbReference>
<dbReference type="PANTHER" id="PTHR37308:SF1">
    <property type="entry name" value="POLYPRENYL-PHOSPHATE TRANSPORTER"/>
    <property type="match status" value="1"/>
</dbReference>
<feature type="transmembrane region" description="Helical" evidence="1">
    <location>
        <begin position="112"/>
        <end position="132"/>
    </location>
</feature>
<comment type="caution">
    <text evidence="2">The sequence shown here is derived from an EMBL/GenBank/DDBJ whole genome shotgun (WGS) entry which is preliminary data.</text>
</comment>
<evidence type="ECO:0000313" key="3">
    <source>
        <dbReference type="Proteomes" id="UP000790580"/>
    </source>
</evidence>
<sequence length="280" mass="30921">MIRTVLKGMLIGITETVPGVSGSTIAMILGVYEKLVYSLSLLTTKHRREAYPFLIKLGMGMTLGFVMFLYVIRFLLETYRTPTLMFFAGIIVGFIPYLVKEATIQGNVSFKLKHFLIIIIFIAIVAMGQFIGGNREIDVSNLHFSNYIFLFFSGILASTALVLPGISGALILTILGIYEIAASSIFHLNFSIIIPIGLGVVVGILLTSKLVRYLLNEYTMETYSAMIGLVTGSIIAIVSELETNVSSMVLTVSALTFLVGIFFVTFIMNIRRNKEGRINR</sequence>
<feature type="transmembrane region" description="Helical" evidence="1">
    <location>
        <begin position="82"/>
        <end position="100"/>
    </location>
</feature>